<protein>
    <submittedName>
        <fullName evidence="1">Uncharacterized protein</fullName>
    </submittedName>
</protein>
<gene>
    <name evidence="1" type="ORF">L6164_037881</name>
</gene>
<comment type="caution">
    <text evidence="1">The sequence shown here is derived from an EMBL/GenBank/DDBJ whole genome shotgun (WGS) entry which is preliminary data.</text>
</comment>
<dbReference type="EMBL" id="CM039439">
    <property type="protein sequence ID" value="KAI4298029.1"/>
    <property type="molecule type" value="Genomic_DNA"/>
</dbReference>
<accession>A0ACB9KLE0</accession>
<reference evidence="1 2" key="1">
    <citation type="journal article" date="2022" name="DNA Res.">
        <title>Chromosomal-level genome assembly of the orchid tree Bauhinia variegata (Leguminosae; Cercidoideae) supports the allotetraploid origin hypothesis of Bauhinia.</title>
        <authorList>
            <person name="Zhong Y."/>
            <person name="Chen Y."/>
            <person name="Zheng D."/>
            <person name="Pang J."/>
            <person name="Liu Y."/>
            <person name="Luo S."/>
            <person name="Meng S."/>
            <person name="Qian L."/>
            <person name="Wei D."/>
            <person name="Dai S."/>
            <person name="Zhou R."/>
        </authorList>
    </citation>
    <scope>NUCLEOTIDE SEQUENCE [LARGE SCALE GENOMIC DNA]</scope>
    <source>
        <strain evidence="1">BV-YZ2020</strain>
    </source>
</reference>
<name>A0ACB9KLE0_BAUVA</name>
<sequence length="90" mass="10421">MDPPVTTETLSQIEQAIHHVENAKLQQEQTLALFWEHMPPVEEEVLAKRIQELRDRIRDLEERRRALIFQRDLLIIGAASSIRGRPGGNN</sequence>
<dbReference type="Proteomes" id="UP000828941">
    <property type="component" value="Chromosome 14"/>
</dbReference>
<evidence type="ECO:0000313" key="1">
    <source>
        <dbReference type="EMBL" id="KAI4298029.1"/>
    </source>
</evidence>
<keyword evidence="2" id="KW-1185">Reference proteome</keyword>
<evidence type="ECO:0000313" key="2">
    <source>
        <dbReference type="Proteomes" id="UP000828941"/>
    </source>
</evidence>
<proteinExistence type="predicted"/>
<organism evidence="1 2">
    <name type="scientific">Bauhinia variegata</name>
    <name type="common">Purple orchid tree</name>
    <name type="synonym">Phanera variegata</name>
    <dbReference type="NCBI Taxonomy" id="167791"/>
    <lineage>
        <taxon>Eukaryota</taxon>
        <taxon>Viridiplantae</taxon>
        <taxon>Streptophyta</taxon>
        <taxon>Embryophyta</taxon>
        <taxon>Tracheophyta</taxon>
        <taxon>Spermatophyta</taxon>
        <taxon>Magnoliopsida</taxon>
        <taxon>eudicotyledons</taxon>
        <taxon>Gunneridae</taxon>
        <taxon>Pentapetalae</taxon>
        <taxon>rosids</taxon>
        <taxon>fabids</taxon>
        <taxon>Fabales</taxon>
        <taxon>Fabaceae</taxon>
        <taxon>Cercidoideae</taxon>
        <taxon>Cercideae</taxon>
        <taxon>Bauhiniinae</taxon>
        <taxon>Bauhinia</taxon>
    </lineage>
</organism>